<keyword evidence="2" id="KW-0238">DNA-binding</keyword>
<dbReference type="GO" id="GO:0045892">
    <property type="term" value="P:negative regulation of DNA-templated transcription"/>
    <property type="evidence" value="ECO:0007669"/>
    <property type="project" value="TreeGrafter"/>
</dbReference>
<evidence type="ECO:0000313" key="6">
    <source>
        <dbReference type="Proteomes" id="UP000297564"/>
    </source>
</evidence>
<dbReference type="SMART" id="SM00345">
    <property type="entry name" value="HTH_GNTR"/>
    <property type="match status" value="1"/>
</dbReference>
<keyword evidence="6" id="KW-1185">Reference proteome</keyword>
<evidence type="ECO:0000256" key="1">
    <source>
        <dbReference type="ARBA" id="ARBA00023015"/>
    </source>
</evidence>
<evidence type="ECO:0000256" key="3">
    <source>
        <dbReference type="ARBA" id="ARBA00023163"/>
    </source>
</evidence>
<accession>A0A4Z0BFE9</accession>
<dbReference type="Pfam" id="PF07702">
    <property type="entry name" value="UTRA"/>
    <property type="match status" value="1"/>
</dbReference>
<dbReference type="Gene3D" id="3.40.1410.10">
    <property type="entry name" value="Chorismate lyase-like"/>
    <property type="match status" value="1"/>
</dbReference>
<name>A0A4Z0BFE9_9BURK</name>
<keyword evidence="1" id="KW-0805">Transcription regulation</keyword>
<dbReference type="SMART" id="SM00866">
    <property type="entry name" value="UTRA"/>
    <property type="match status" value="1"/>
</dbReference>
<keyword evidence="3" id="KW-0804">Transcription</keyword>
<dbReference type="InterPro" id="IPR000524">
    <property type="entry name" value="Tscrpt_reg_HTH_GntR"/>
</dbReference>
<feature type="domain" description="HTH gntR-type" evidence="4">
    <location>
        <begin position="2"/>
        <end position="70"/>
    </location>
</feature>
<dbReference type="InterPro" id="IPR050679">
    <property type="entry name" value="Bact_HTH_transcr_reg"/>
</dbReference>
<reference evidence="5 6" key="1">
    <citation type="submission" date="2019-03" db="EMBL/GenBank/DDBJ databases">
        <title>Ramlibacter rhizophilus CCTCC AB2015357, whole genome shotgun sequence.</title>
        <authorList>
            <person name="Zhang X."/>
            <person name="Feng G."/>
            <person name="Zhu H."/>
        </authorList>
    </citation>
    <scope>NUCLEOTIDE SEQUENCE [LARGE SCALE GENOMIC DNA]</scope>
    <source>
        <strain evidence="5 6">CCTCC AB2015357</strain>
    </source>
</reference>
<dbReference type="PANTHER" id="PTHR44846:SF1">
    <property type="entry name" value="MANNOSYL-D-GLYCERATE TRANSPORT_METABOLISM SYSTEM REPRESSOR MNGR-RELATED"/>
    <property type="match status" value="1"/>
</dbReference>
<dbReference type="Pfam" id="PF00392">
    <property type="entry name" value="GntR"/>
    <property type="match status" value="1"/>
</dbReference>
<organism evidence="5 6">
    <name type="scientific">Ramlibacter rhizophilus</name>
    <dbReference type="NCBI Taxonomy" id="1781167"/>
    <lineage>
        <taxon>Bacteria</taxon>
        <taxon>Pseudomonadati</taxon>
        <taxon>Pseudomonadota</taxon>
        <taxon>Betaproteobacteria</taxon>
        <taxon>Burkholderiales</taxon>
        <taxon>Comamonadaceae</taxon>
        <taxon>Ramlibacter</taxon>
    </lineage>
</organism>
<protein>
    <submittedName>
        <fullName evidence="5">GntR family transcriptional regulator</fullName>
    </submittedName>
</protein>
<dbReference type="EMBL" id="SMLL01000006">
    <property type="protein sequence ID" value="TFY98032.1"/>
    <property type="molecule type" value="Genomic_DNA"/>
</dbReference>
<dbReference type="CDD" id="cd07377">
    <property type="entry name" value="WHTH_GntR"/>
    <property type="match status" value="1"/>
</dbReference>
<comment type="caution">
    <text evidence="5">The sequence shown here is derived from an EMBL/GenBank/DDBJ whole genome shotgun (WGS) entry which is preliminary data.</text>
</comment>
<proteinExistence type="predicted"/>
<dbReference type="PRINTS" id="PR00035">
    <property type="entry name" value="HTHGNTR"/>
</dbReference>
<dbReference type="GO" id="GO:0003700">
    <property type="term" value="F:DNA-binding transcription factor activity"/>
    <property type="evidence" value="ECO:0007669"/>
    <property type="project" value="InterPro"/>
</dbReference>
<dbReference type="Gene3D" id="1.10.10.10">
    <property type="entry name" value="Winged helix-like DNA-binding domain superfamily/Winged helix DNA-binding domain"/>
    <property type="match status" value="1"/>
</dbReference>
<evidence type="ECO:0000256" key="2">
    <source>
        <dbReference type="ARBA" id="ARBA00023125"/>
    </source>
</evidence>
<sequence length="234" mass="25872">MHTLYAQLRDQLRDRILQGQLVPHDKLPSESELSAEHGVSRITVRQALADLQRDGLIVRVQGKGAFVAAPRTQQSLQRLQGLGEALAGLGRVHSRRLSVKELRASPEAARALRLPGGSTAWQLASLRYLEREPLSVNIAWFPGALGERMLRIDASGRDYIDVLETELDRPVAQAELEISAVPAPTRQARLLKVEPGAPALRVQRVLHGADGQPLQFETALYRGDTFSYKLSLVR</sequence>
<gene>
    <name evidence="5" type="ORF">EZ242_16420</name>
</gene>
<dbReference type="PANTHER" id="PTHR44846">
    <property type="entry name" value="MANNOSYL-D-GLYCERATE TRANSPORT/METABOLISM SYSTEM REPRESSOR MNGR-RELATED"/>
    <property type="match status" value="1"/>
</dbReference>
<dbReference type="OrthoDB" id="8584262at2"/>
<dbReference type="InterPro" id="IPR011663">
    <property type="entry name" value="UTRA"/>
</dbReference>
<dbReference type="RefSeq" id="WP_135286265.1">
    <property type="nucleotide sequence ID" value="NZ_SMLL01000006.1"/>
</dbReference>
<evidence type="ECO:0000259" key="4">
    <source>
        <dbReference type="PROSITE" id="PS50949"/>
    </source>
</evidence>
<dbReference type="PROSITE" id="PS50949">
    <property type="entry name" value="HTH_GNTR"/>
    <property type="match status" value="1"/>
</dbReference>
<dbReference type="InterPro" id="IPR036390">
    <property type="entry name" value="WH_DNA-bd_sf"/>
</dbReference>
<dbReference type="SUPFAM" id="SSF64288">
    <property type="entry name" value="Chorismate lyase-like"/>
    <property type="match status" value="1"/>
</dbReference>
<evidence type="ECO:0000313" key="5">
    <source>
        <dbReference type="EMBL" id="TFY98032.1"/>
    </source>
</evidence>
<dbReference type="FunFam" id="1.10.10.10:FF:000079">
    <property type="entry name" value="GntR family transcriptional regulator"/>
    <property type="match status" value="1"/>
</dbReference>
<dbReference type="GO" id="GO:0003677">
    <property type="term" value="F:DNA binding"/>
    <property type="evidence" value="ECO:0007669"/>
    <property type="project" value="UniProtKB-KW"/>
</dbReference>
<dbReference type="InterPro" id="IPR036388">
    <property type="entry name" value="WH-like_DNA-bd_sf"/>
</dbReference>
<dbReference type="AlphaFoldDB" id="A0A4Z0BFE9"/>
<dbReference type="InterPro" id="IPR028978">
    <property type="entry name" value="Chorismate_lyase_/UTRA_dom_sf"/>
</dbReference>
<dbReference type="Proteomes" id="UP000297564">
    <property type="component" value="Unassembled WGS sequence"/>
</dbReference>
<dbReference type="SUPFAM" id="SSF46785">
    <property type="entry name" value="Winged helix' DNA-binding domain"/>
    <property type="match status" value="1"/>
</dbReference>